<dbReference type="GO" id="GO:0031526">
    <property type="term" value="C:brush border membrane"/>
    <property type="evidence" value="ECO:0007669"/>
    <property type="project" value="TreeGrafter"/>
</dbReference>
<comment type="subcellular location">
    <subcellularLocation>
        <location evidence="1">Membrane</location>
        <topology evidence="1">Multi-pass membrane protein</topology>
    </subcellularLocation>
</comment>
<dbReference type="Proteomes" id="UP001381693">
    <property type="component" value="Unassembled WGS sequence"/>
</dbReference>
<dbReference type="InterPro" id="IPR020846">
    <property type="entry name" value="MFS_dom"/>
</dbReference>
<dbReference type="Gene3D" id="1.20.1250.20">
    <property type="entry name" value="MFS general substrate transporter like domains"/>
    <property type="match status" value="1"/>
</dbReference>
<evidence type="ECO:0000256" key="2">
    <source>
        <dbReference type="ARBA" id="ARBA00022448"/>
    </source>
</evidence>
<feature type="transmembrane region" description="Helical" evidence="6">
    <location>
        <begin position="54"/>
        <end position="77"/>
    </location>
</feature>
<dbReference type="PROSITE" id="PS00216">
    <property type="entry name" value="SUGAR_TRANSPORT_1"/>
    <property type="match status" value="1"/>
</dbReference>
<dbReference type="Pfam" id="PF07690">
    <property type="entry name" value="MFS_1"/>
    <property type="match status" value="1"/>
</dbReference>
<evidence type="ECO:0000313" key="8">
    <source>
        <dbReference type="EMBL" id="KAK7068828.1"/>
    </source>
</evidence>
<feature type="transmembrane region" description="Helical" evidence="6">
    <location>
        <begin position="338"/>
        <end position="356"/>
    </location>
</feature>
<dbReference type="PANTHER" id="PTHR23504">
    <property type="entry name" value="MAJOR FACILITATOR SUPERFAMILY DOMAIN-CONTAINING PROTEIN 10"/>
    <property type="match status" value="1"/>
</dbReference>
<feature type="transmembrane region" description="Helical" evidence="6">
    <location>
        <begin position="446"/>
        <end position="471"/>
    </location>
</feature>
<dbReference type="InterPro" id="IPR036259">
    <property type="entry name" value="MFS_trans_sf"/>
</dbReference>
<dbReference type="EMBL" id="JAXCGZ010017111">
    <property type="protein sequence ID" value="KAK7068828.1"/>
    <property type="molecule type" value="Genomic_DNA"/>
</dbReference>
<dbReference type="InterPro" id="IPR011701">
    <property type="entry name" value="MFS"/>
</dbReference>
<sequence length="474" mass="51599">MAVLRSGTKTRKESTQGGQEVIEELGSKRVVNGNTTLNAKADSQNKGLSRMQTVMFISLMLDLLGFTVILPLFPALLDFYSKNDTSGLYSKLVSWVSVFQDAVGIPSRFHSVLFGGLLGSLFSFLQFLSSPITGALSDVYGRKPIFVLTLIGVTMSYAMWALSSTFPLFIMARIIGGTTKGNVSLAYSIMTDILDEKSRAKGMALIGVAFSVGFTVGPAIGAMFSRWGSTGWFMVSALYALGLSLLNILYFSIFFEETLPQEKRRKSVGSGLSEAWDLINPSSLFSFRAVKGLEKEERSKLTQLGWVYFLYLFLYSGLEFTMTFVTHHKHSYSSMDQGRMFSFLGIVMALMQGGYVRRVKDGKEKSMAVKGLLMMTPAFILVGASETSIGLYSGLTLYALGSSMMVPCLTAMASLHGSESHKGTLLGIWRSLGALARAVGPVITSIGFWCLGAEICYIVGGLLMIAPLAVLHSY</sequence>
<dbReference type="PROSITE" id="PS50850">
    <property type="entry name" value="MFS"/>
    <property type="match status" value="1"/>
</dbReference>
<evidence type="ECO:0000259" key="7">
    <source>
        <dbReference type="PROSITE" id="PS50850"/>
    </source>
</evidence>
<keyword evidence="2" id="KW-0813">Transport</keyword>
<dbReference type="PANTHER" id="PTHR23504:SF31">
    <property type="entry name" value="MAJOR FACILITATOR SUPERFAMILY DOMAIN-CONTAINING PROTEIN 10"/>
    <property type="match status" value="1"/>
</dbReference>
<feature type="transmembrane region" description="Helical" evidence="6">
    <location>
        <begin position="168"/>
        <end position="190"/>
    </location>
</feature>
<organism evidence="8 9">
    <name type="scientific">Halocaridina rubra</name>
    <name type="common">Hawaiian red shrimp</name>
    <dbReference type="NCBI Taxonomy" id="373956"/>
    <lineage>
        <taxon>Eukaryota</taxon>
        <taxon>Metazoa</taxon>
        <taxon>Ecdysozoa</taxon>
        <taxon>Arthropoda</taxon>
        <taxon>Crustacea</taxon>
        <taxon>Multicrustacea</taxon>
        <taxon>Malacostraca</taxon>
        <taxon>Eumalacostraca</taxon>
        <taxon>Eucarida</taxon>
        <taxon>Decapoda</taxon>
        <taxon>Pleocyemata</taxon>
        <taxon>Caridea</taxon>
        <taxon>Atyoidea</taxon>
        <taxon>Atyidae</taxon>
        <taxon>Halocaridina</taxon>
    </lineage>
</organism>
<feature type="transmembrane region" description="Helical" evidence="6">
    <location>
        <begin position="145"/>
        <end position="162"/>
    </location>
</feature>
<evidence type="ECO:0000256" key="6">
    <source>
        <dbReference type="SAM" id="Phobius"/>
    </source>
</evidence>
<dbReference type="FunFam" id="1.20.1250.20:FF:000223">
    <property type="entry name" value="Major facilitator superfamily domain-containing protein"/>
    <property type="match status" value="1"/>
</dbReference>
<protein>
    <submittedName>
        <fullName evidence="8">Major facilitator superfamily domain-containing protein 10</fullName>
    </submittedName>
</protein>
<proteinExistence type="predicted"/>
<dbReference type="AlphaFoldDB" id="A0AAN8ZYS3"/>
<gene>
    <name evidence="8" type="primary">MFSD10</name>
    <name evidence="8" type="ORF">SK128_014909</name>
</gene>
<dbReference type="GO" id="GO:0022857">
    <property type="term" value="F:transmembrane transporter activity"/>
    <property type="evidence" value="ECO:0007669"/>
    <property type="project" value="InterPro"/>
</dbReference>
<feature type="transmembrane region" description="Helical" evidence="6">
    <location>
        <begin position="202"/>
        <end position="225"/>
    </location>
</feature>
<keyword evidence="3 6" id="KW-0812">Transmembrane</keyword>
<evidence type="ECO:0000256" key="4">
    <source>
        <dbReference type="ARBA" id="ARBA00022989"/>
    </source>
</evidence>
<feature type="transmembrane region" description="Helical" evidence="6">
    <location>
        <begin position="112"/>
        <end position="133"/>
    </location>
</feature>
<reference evidence="8 9" key="1">
    <citation type="submission" date="2023-11" db="EMBL/GenBank/DDBJ databases">
        <title>Halocaridina rubra genome assembly.</title>
        <authorList>
            <person name="Smith C."/>
        </authorList>
    </citation>
    <scope>NUCLEOTIDE SEQUENCE [LARGE SCALE GENOMIC DNA]</scope>
    <source>
        <strain evidence="8">EP-1</strain>
        <tissue evidence="8">Whole</tissue>
    </source>
</reference>
<feature type="transmembrane region" description="Helical" evidence="6">
    <location>
        <begin position="301"/>
        <end position="318"/>
    </location>
</feature>
<accession>A0AAN8ZYS3</accession>
<keyword evidence="9" id="KW-1185">Reference proteome</keyword>
<keyword evidence="4 6" id="KW-1133">Transmembrane helix</keyword>
<feature type="domain" description="Major facilitator superfamily (MFS) profile" evidence="7">
    <location>
        <begin position="51"/>
        <end position="474"/>
    </location>
</feature>
<comment type="caution">
    <text evidence="8">The sequence shown here is derived from an EMBL/GenBank/DDBJ whole genome shotgun (WGS) entry which is preliminary data.</text>
</comment>
<name>A0AAN8ZYS3_HALRR</name>
<feature type="transmembrane region" description="Helical" evidence="6">
    <location>
        <begin position="231"/>
        <end position="255"/>
    </location>
</feature>
<keyword evidence="5 6" id="KW-0472">Membrane</keyword>
<evidence type="ECO:0000256" key="3">
    <source>
        <dbReference type="ARBA" id="ARBA00022692"/>
    </source>
</evidence>
<dbReference type="InterPro" id="IPR005829">
    <property type="entry name" value="Sugar_transporter_CS"/>
</dbReference>
<dbReference type="SUPFAM" id="SSF103473">
    <property type="entry name" value="MFS general substrate transporter"/>
    <property type="match status" value="1"/>
</dbReference>
<evidence type="ECO:0000256" key="1">
    <source>
        <dbReference type="ARBA" id="ARBA00004141"/>
    </source>
</evidence>
<evidence type="ECO:0000313" key="9">
    <source>
        <dbReference type="Proteomes" id="UP001381693"/>
    </source>
</evidence>
<evidence type="ECO:0000256" key="5">
    <source>
        <dbReference type="ARBA" id="ARBA00023136"/>
    </source>
</evidence>